<protein>
    <submittedName>
        <fullName evidence="2">Uncharacterized protein</fullName>
    </submittedName>
</protein>
<evidence type="ECO:0000313" key="3">
    <source>
        <dbReference type="Proteomes" id="UP000230423"/>
    </source>
</evidence>
<dbReference type="OrthoDB" id="5915502at2759"/>
<organism evidence="2 3">
    <name type="scientific">Teladorsagia circumcincta</name>
    <name type="common">Brown stomach worm</name>
    <name type="synonym">Ostertagia circumcincta</name>
    <dbReference type="NCBI Taxonomy" id="45464"/>
    <lineage>
        <taxon>Eukaryota</taxon>
        <taxon>Metazoa</taxon>
        <taxon>Ecdysozoa</taxon>
        <taxon>Nematoda</taxon>
        <taxon>Chromadorea</taxon>
        <taxon>Rhabditida</taxon>
        <taxon>Rhabditina</taxon>
        <taxon>Rhabditomorpha</taxon>
        <taxon>Strongyloidea</taxon>
        <taxon>Trichostrongylidae</taxon>
        <taxon>Teladorsagia</taxon>
    </lineage>
</organism>
<dbReference type="Proteomes" id="UP000230423">
    <property type="component" value="Unassembled WGS sequence"/>
</dbReference>
<feature type="non-terminal residue" evidence="2">
    <location>
        <position position="1"/>
    </location>
</feature>
<reference evidence="2 3" key="1">
    <citation type="submission" date="2015-09" db="EMBL/GenBank/DDBJ databases">
        <title>Draft genome of the parasitic nematode Teladorsagia circumcincta isolate WARC Sus (inbred).</title>
        <authorList>
            <person name="Mitreva M."/>
        </authorList>
    </citation>
    <scope>NUCLEOTIDE SEQUENCE [LARGE SCALE GENOMIC DNA]</scope>
    <source>
        <strain evidence="2 3">S</strain>
    </source>
</reference>
<keyword evidence="3" id="KW-1185">Reference proteome</keyword>
<sequence length="69" mass="7226">VRSPIVHMEKNGRTSYAPSHHVSTPEKPVVANGHEAANVANGHSSLTLHDGDASSGYGTLRNDASLPQP</sequence>
<name>A0A2G9TM18_TELCI</name>
<dbReference type="AlphaFoldDB" id="A0A2G9TM18"/>
<evidence type="ECO:0000256" key="1">
    <source>
        <dbReference type="SAM" id="MobiDB-lite"/>
    </source>
</evidence>
<accession>A0A2G9TM18</accession>
<dbReference type="EMBL" id="KZ359164">
    <property type="protein sequence ID" value="PIO58985.1"/>
    <property type="molecule type" value="Genomic_DNA"/>
</dbReference>
<feature type="region of interest" description="Disordered" evidence="1">
    <location>
        <begin position="1"/>
        <end position="27"/>
    </location>
</feature>
<gene>
    <name evidence="2" type="ORF">TELCIR_19563</name>
</gene>
<feature type="region of interest" description="Disordered" evidence="1">
    <location>
        <begin position="44"/>
        <end position="69"/>
    </location>
</feature>
<proteinExistence type="predicted"/>
<evidence type="ECO:0000313" key="2">
    <source>
        <dbReference type="EMBL" id="PIO58985.1"/>
    </source>
</evidence>